<comment type="caution">
    <text evidence="7">Lacks conserved residue(s) required for the propagation of feature annotation.</text>
</comment>
<dbReference type="InterPro" id="IPR007848">
    <property type="entry name" value="Small_mtfrase_dom"/>
</dbReference>
<comment type="function">
    <text evidence="7">Methylates the class 1 translation termination release factors RF1/PrfA and RF2/PrfB on the glutamine residue of the universally conserved GGQ motif.</text>
</comment>
<protein>
    <recommendedName>
        <fullName evidence="7">Release factor glutamine methyltransferase</fullName>
        <shortName evidence="7">RF MTase</shortName>
        <ecNumber evidence="7">2.1.1.297</ecNumber>
    </recommendedName>
    <alternativeName>
        <fullName evidence="7">N5-glutamine methyltransferase PrmC</fullName>
    </alternativeName>
    <alternativeName>
        <fullName evidence="7">Protein-(glutamine-N5) MTase PrmC</fullName>
    </alternativeName>
    <alternativeName>
        <fullName evidence="7">Protein-glutamine N-methyltransferase PrmC</fullName>
    </alternativeName>
</protein>
<keyword evidence="2 7" id="KW-0489">Methyltransferase</keyword>
<evidence type="ECO:0000256" key="6">
    <source>
        <dbReference type="ARBA" id="ARBA00048391"/>
    </source>
</evidence>
<dbReference type="GO" id="GO:0003676">
    <property type="term" value="F:nucleic acid binding"/>
    <property type="evidence" value="ECO:0007669"/>
    <property type="project" value="InterPro"/>
</dbReference>
<gene>
    <name evidence="7 9" type="primary">prmC</name>
    <name evidence="9" type="ORF">D1832_00160</name>
</gene>
<comment type="catalytic activity">
    <reaction evidence="6 7">
        <text>L-glutaminyl-[peptide chain release factor] + S-adenosyl-L-methionine = N(5)-methyl-L-glutaminyl-[peptide chain release factor] + S-adenosyl-L-homocysteine + H(+)</text>
        <dbReference type="Rhea" id="RHEA:42896"/>
        <dbReference type="Rhea" id="RHEA-COMP:10271"/>
        <dbReference type="Rhea" id="RHEA-COMP:10272"/>
        <dbReference type="ChEBI" id="CHEBI:15378"/>
        <dbReference type="ChEBI" id="CHEBI:30011"/>
        <dbReference type="ChEBI" id="CHEBI:57856"/>
        <dbReference type="ChEBI" id="CHEBI:59789"/>
        <dbReference type="ChEBI" id="CHEBI:61891"/>
        <dbReference type="EC" id="2.1.1.297"/>
    </reaction>
</comment>
<dbReference type="PROSITE" id="PS00893">
    <property type="entry name" value="NUDIX_BOX"/>
    <property type="match status" value="1"/>
</dbReference>
<dbReference type="PANTHER" id="PTHR18895">
    <property type="entry name" value="HEMK METHYLTRANSFERASE"/>
    <property type="match status" value="1"/>
</dbReference>
<dbReference type="Pfam" id="PF17827">
    <property type="entry name" value="PrmC_N"/>
    <property type="match status" value="1"/>
</dbReference>
<dbReference type="PROSITE" id="PS00092">
    <property type="entry name" value="N6_MTASE"/>
    <property type="match status" value="1"/>
</dbReference>
<feature type="binding site" evidence="7">
    <location>
        <begin position="189"/>
        <end position="192"/>
    </location>
    <ligand>
        <name>substrate</name>
    </ligand>
</feature>
<dbReference type="NCBIfam" id="TIGR03534">
    <property type="entry name" value="RF_mod_PrmC"/>
    <property type="match status" value="1"/>
</dbReference>
<dbReference type="AlphaFoldDB" id="A0A417ZB85"/>
<dbReference type="SUPFAM" id="SSF53335">
    <property type="entry name" value="S-adenosyl-L-methionine-dependent methyltransferases"/>
    <property type="match status" value="1"/>
</dbReference>
<dbReference type="EMBL" id="QWLM01000001">
    <property type="protein sequence ID" value="RHW47911.1"/>
    <property type="molecule type" value="Genomic_DNA"/>
</dbReference>
<dbReference type="InterPro" id="IPR020476">
    <property type="entry name" value="Nudix_hydrolase"/>
</dbReference>
<dbReference type="InterPro" id="IPR040758">
    <property type="entry name" value="PrmC_N"/>
</dbReference>
<dbReference type="PROSITE" id="PS51462">
    <property type="entry name" value="NUDIX"/>
    <property type="match status" value="1"/>
</dbReference>
<dbReference type="Gene3D" id="1.10.8.10">
    <property type="entry name" value="DNA helicase RuvA subunit, C-terminal domain"/>
    <property type="match status" value="1"/>
</dbReference>
<dbReference type="PANTHER" id="PTHR18895:SF74">
    <property type="entry name" value="MTRF1L RELEASE FACTOR GLUTAMINE METHYLTRANSFERASE"/>
    <property type="match status" value="1"/>
</dbReference>
<dbReference type="InterPro" id="IPR004556">
    <property type="entry name" value="HemK-like"/>
</dbReference>
<dbReference type="SUPFAM" id="SSF55811">
    <property type="entry name" value="Nudix"/>
    <property type="match status" value="1"/>
</dbReference>
<dbReference type="InterPro" id="IPR029063">
    <property type="entry name" value="SAM-dependent_MTases_sf"/>
</dbReference>
<comment type="similarity">
    <text evidence="7">Belongs to the protein N5-glutamine methyltransferase family. PrmC subfamily.</text>
</comment>
<feature type="binding site" evidence="7">
    <location>
        <position position="145"/>
    </location>
    <ligand>
        <name>S-adenosyl-L-methionine</name>
        <dbReference type="ChEBI" id="CHEBI:59789"/>
    </ligand>
</feature>
<evidence type="ECO:0000256" key="7">
    <source>
        <dbReference type="HAMAP-Rule" id="MF_02126"/>
    </source>
</evidence>
<reference evidence="9 10" key="1">
    <citation type="submission" date="2018-08" db="EMBL/GenBank/DDBJ databases">
        <title>Whole genome sequence analysis of Dermacoccus abyssi bacteria isolated from Deep Mariana trench Micromonospora spp reveals genes involved in the environmental adaptation and production of secondary metabolites.</title>
        <authorList>
            <person name="Abdel-Mageed W.M."/>
            <person name="Lehri B."/>
            <person name="Nouioui I."/>
            <person name="Goodfellow I."/>
            <person name="Jaspars M."/>
            <person name="Karlyshev A."/>
        </authorList>
    </citation>
    <scope>NUCLEOTIDE SEQUENCE [LARGE SCALE GENOMIC DNA]</scope>
    <source>
        <strain evidence="9 10">MT1.1</strain>
    </source>
</reference>
<dbReference type="InterPro" id="IPR015797">
    <property type="entry name" value="NUDIX_hydrolase-like_dom_sf"/>
</dbReference>
<organism evidence="9 10">
    <name type="scientific">Dermacoccus abyssi</name>
    <dbReference type="NCBI Taxonomy" id="322596"/>
    <lineage>
        <taxon>Bacteria</taxon>
        <taxon>Bacillati</taxon>
        <taxon>Actinomycetota</taxon>
        <taxon>Actinomycetes</taxon>
        <taxon>Micrococcales</taxon>
        <taxon>Dermacoccaceae</taxon>
        <taxon>Dermacoccus</taxon>
    </lineage>
</organism>
<evidence type="ECO:0000256" key="1">
    <source>
        <dbReference type="ARBA" id="ARBA00005582"/>
    </source>
</evidence>
<keyword evidence="5" id="KW-0378">Hydrolase</keyword>
<dbReference type="GO" id="GO:0016787">
    <property type="term" value="F:hydrolase activity"/>
    <property type="evidence" value="ECO:0007669"/>
    <property type="project" value="UniProtKB-KW"/>
</dbReference>
<dbReference type="RefSeq" id="WP_118912115.1">
    <property type="nucleotide sequence ID" value="NZ_CBCRVH010000001.1"/>
</dbReference>
<accession>A0A417ZB85</accession>
<evidence type="ECO:0000256" key="3">
    <source>
        <dbReference type="ARBA" id="ARBA00022679"/>
    </source>
</evidence>
<dbReference type="Gene3D" id="3.40.50.150">
    <property type="entry name" value="Vaccinia Virus protein VP39"/>
    <property type="match status" value="1"/>
</dbReference>
<dbReference type="GO" id="GO:0102559">
    <property type="term" value="F:peptide chain release factor N(5)-glutamine methyltransferase activity"/>
    <property type="evidence" value="ECO:0007669"/>
    <property type="project" value="UniProtKB-EC"/>
</dbReference>
<dbReference type="Pfam" id="PF05175">
    <property type="entry name" value="MTS"/>
    <property type="match status" value="1"/>
</dbReference>
<dbReference type="Proteomes" id="UP000285376">
    <property type="component" value="Unassembled WGS sequence"/>
</dbReference>
<name>A0A417ZB85_9MICO</name>
<dbReference type="HAMAP" id="MF_02126">
    <property type="entry name" value="RF_methyltr_PrmC"/>
    <property type="match status" value="1"/>
</dbReference>
<proteinExistence type="inferred from homology"/>
<comment type="similarity">
    <text evidence="1">Belongs to the Nudix hydrolase family.</text>
</comment>
<keyword evidence="3 7" id="KW-0808">Transferase</keyword>
<dbReference type="NCBIfam" id="TIGR00536">
    <property type="entry name" value="hemK_fam"/>
    <property type="match status" value="1"/>
</dbReference>
<keyword evidence="4 7" id="KW-0949">S-adenosyl-L-methionine</keyword>
<dbReference type="Pfam" id="PF00293">
    <property type="entry name" value="NUDIX"/>
    <property type="match status" value="1"/>
</dbReference>
<dbReference type="CDD" id="cd02440">
    <property type="entry name" value="AdoMet_MTases"/>
    <property type="match status" value="1"/>
</dbReference>
<dbReference type="EC" id="2.1.1.297" evidence="7"/>
<evidence type="ECO:0000313" key="9">
    <source>
        <dbReference type="EMBL" id="RHW47911.1"/>
    </source>
</evidence>
<feature type="binding site" evidence="7">
    <location>
        <position position="189"/>
    </location>
    <ligand>
        <name>S-adenosyl-L-methionine</name>
        <dbReference type="ChEBI" id="CHEBI:59789"/>
    </ligand>
</feature>
<dbReference type="InterPro" id="IPR050320">
    <property type="entry name" value="N5-glutamine_MTase"/>
</dbReference>
<dbReference type="PRINTS" id="PR00502">
    <property type="entry name" value="NUDIXFAMILY"/>
</dbReference>
<dbReference type="InterPro" id="IPR020084">
    <property type="entry name" value="NUDIX_hydrolase_CS"/>
</dbReference>
<evidence type="ECO:0000256" key="5">
    <source>
        <dbReference type="ARBA" id="ARBA00022801"/>
    </source>
</evidence>
<feature type="domain" description="Nudix hydrolase" evidence="8">
    <location>
        <begin position="300"/>
        <end position="442"/>
    </location>
</feature>
<dbReference type="InterPro" id="IPR000086">
    <property type="entry name" value="NUDIX_hydrolase_dom"/>
</dbReference>
<evidence type="ECO:0000313" key="10">
    <source>
        <dbReference type="Proteomes" id="UP000285376"/>
    </source>
</evidence>
<evidence type="ECO:0000256" key="2">
    <source>
        <dbReference type="ARBA" id="ARBA00022603"/>
    </source>
</evidence>
<evidence type="ECO:0000259" key="8">
    <source>
        <dbReference type="PROSITE" id="PS51462"/>
    </source>
</evidence>
<sequence>MAASLRDVIRNARQRLSDAGVESAAHDAAALMAHALGVPLGEVRRLEILGRDLDDADAERFAGLVDERAARVPLQHLTGKAPFRHLELSVGPGVFVPRPETEMLVDETIRLAPHGGRVVDLCTGSGAIALAVKHERPDLGVCAVELDEAAAAWTAHNIAATSLDVHLSVEDAREALAGLEGSFDVVVSNPPYIPVGMVPVDPEVADHDPSIALYGGSDDGLRFPVQIAERAAALLKPGGHLVMEHADVQGETLPAALLASRGFDQARDVRDAADKPRMTIARREGGGAFEAVAPHERPSRTREAVRLIVLDESDAVLLYVDSDQGLDPVFTWWATPGGGVDPGEGARTAAVRELWEETGLRIDEADVVGPVASRTVSHGFSDQITYQHETFFVVRCPRFDVEPAALTPEEQMTMQEWRWWSLDDLDAASHPVWPADLVRLARDVIAGRSTHLPDVEESSVPLDAHHTQERS</sequence>
<dbReference type="CDD" id="cd04685">
    <property type="entry name" value="NUDIX_Hydrolase"/>
    <property type="match status" value="1"/>
</dbReference>
<dbReference type="GO" id="GO:0032259">
    <property type="term" value="P:methylation"/>
    <property type="evidence" value="ECO:0007669"/>
    <property type="project" value="UniProtKB-KW"/>
</dbReference>
<evidence type="ECO:0000256" key="4">
    <source>
        <dbReference type="ARBA" id="ARBA00022691"/>
    </source>
</evidence>
<dbReference type="InterPro" id="IPR019874">
    <property type="entry name" value="RF_methyltr_PrmC"/>
</dbReference>
<comment type="caution">
    <text evidence="9">The sequence shown here is derived from an EMBL/GenBank/DDBJ whole genome shotgun (WGS) entry which is preliminary data.</text>
</comment>
<dbReference type="InterPro" id="IPR002052">
    <property type="entry name" value="DNA_methylase_N6_adenine_CS"/>
</dbReference>
<dbReference type="Gene3D" id="3.90.79.10">
    <property type="entry name" value="Nucleoside Triphosphate Pyrophosphohydrolase"/>
    <property type="match status" value="1"/>
</dbReference>